<dbReference type="PROSITE" id="PS50059">
    <property type="entry name" value="FKBP_PPIASE"/>
    <property type="match status" value="1"/>
</dbReference>
<comment type="subcellular location">
    <subcellularLocation>
        <location evidence="2">Cytoplasm</location>
    </subcellularLocation>
</comment>
<evidence type="ECO:0000256" key="3">
    <source>
        <dbReference type="ARBA" id="ARBA00006577"/>
    </source>
</evidence>
<dbReference type="InterPro" id="IPR046357">
    <property type="entry name" value="PPIase_dom_sf"/>
</dbReference>
<dbReference type="STRING" id="940295.EYM_01395"/>
<evidence type="ECO:0000259" key="10">
    <source>
        <dbReference type="PROSITE" id="PS50059"/>
    </source>
</evidence>
<organism evidence="11 12">
    <name type="scientific">Ignicoccus islandicus DSM 13165</name>
    <dbReference type="NCBI Taxonomy" id="940295"/>
    <lineage>
        <taxon>Archaea</taxon>
        <taxon>Thermoproteota</taxon>
        <taxon>Thermoprotei</taxon>
        <taxon>Desulfurococcales</taxon>
        <taxon>Desulfurococcaceae</taxon>
        <taxon>Ignicoccus</taxon>
    </lineage>
</organism>
<dbReference type="KEGG" id="iis:EYM_01395"/>
<evidence type="ECO:0000313" key="11">
    <source>
        <dbReference type="EMBL" id="ALU11471.1"/>
    </source>
</evidence>
<evidence type="ECO:0000256" key="2">
    <source>
        <dbReference type="ARBA" id="ARBA00004496"/>
    </source>
</evidence>
<dbReference type="PANTHER" id="PTHR47861">
    <property type="entry name" value="FKBP-TYPE PEPTIDYL-PROLYL CIS-TRANS ISOMERASE SLYD"/>
    <property type="match status" value="1"/>
</dbReference>
<dbReference type="PATRIC" id="fig|940295.4.peg.272"/>
<dbReference type="Pfam" id="PF22199">
    <property type="entry name" value="FKBP26_IF"/>
    <property type="match status" value="1"/>
</dbReference>
<keyword evidence="5 8" id="KW-0697">Rotamase</keyword>
<keyword evidence="4" id="KW-0963">Cytoplasm</keyword>
<name>A0A0U3FM58_9CREN</name>
<protein>
    <recommendedName>
        <fullName evidence="9">Peptidyl-prolyl cis-trans isomerase</fullName>
        <ecNumber evidence="9">5.2.1.8</ecNumber>
    </recommendedName>
</protein>
<dbReference type="GO" id="GO:0005737">
    <property type="term" value="C:cytoplasm"/>
    <property type="evidence" value="ECO:0007669"/>
    <property type="project" value="UniProtKB-SubCell"/>
</dbReference>
<evidence type="ECO:0000256" key="9">
    <source>
        <dbReference type="RuleBase" id="RU003915"/>
    </source>
</evidence>
<comment type="catalytic activity">
    <reaction evidence="1 8 9">
        <text>[protein]-peptidylproline (omega=180) = [protein]-peptidylproline (omega=0)</text>
        <dbReference type="Rhea" id="RHEA:16237"/>
        <dbReference type="Rhea" id="RHEA-COMP:10747"/>
        <dbReference type="Rhea" id="RHEA-COMP:10748"/>
        <dbReference type="ChEBI" id="CHEBI:83833"/>
        <dbReference type="ChEBI" id="CHEBI:83834"/>
        <dbReference type="EC" id="5.2.1.8"/>
    </reaction>
</comment>
<dbReference type="OrthoDB" id="8615at2157"/>
<dbReference type="InterPro" id="IPR054016">
    <property type="entry name" value="FKBP26_IF"/>
</dbReference>
<dbReference type="InterPro" id="IPR048261">
    <property type="entry name" value="SlpA/SlyD-like_ins_sf"/>
</dbReference>
<dbReference type="RefSeq" id="WP_075049326.1">
    <property type="nucleotide sequence ID" value="NZ_CP006867.1"/>
</dbReference>
<dbReference type="PANTHER" id="PTHR47861:SF3">
    <property type="entry name" value="FKBP-TYPE PEPTIDYL-PROLYL CIS-TRANS ISOMERASE SLYD"/>
    <property type="match status" value="1"/>
</dbReference>
<gene>
    <name evidence="11" type="ORF">EYM_01395</name>
</gene>
<sequence>MAAQKGDVVVLDYVLKLKDTGEVIDTTLEEVAKESGIYKEGTKYEPFVVVLGEGRLIQGIEEAVEGMEKGQEKEVEIPPEKAFGPRDPSKIRRYTVNEFRKAGIRNVYPGMVVEIGNNVGVVKAVSGGRVIVDFNHPYAGKTLVAKIILKDIIKDEKEKIKALVKRRMKDAEVEISDGKVVIKVPEKYLLAEGLQLAKLSIVNDLFRYTNVKEVAFIEEIKKREEKAETQESQESSS</sequence>
<dbReference type="AlphaFoldDB" id="A0A0U3FM58"/>
<keyword evidence="6" id="KW-0143">Chaperone</keyword>
<dbReference type="GO" id="GO:0042026">
    <property type="term" value="P:protein refolding"/>
    <property type="evidence" value="ECO:0007669"/>
    <property type="project" value="UniProtKB-ARBA"/>
</dbReference>
<dbReference type="GeneID" id="30679689"/>
<dbReference type="EC" id="5.2.1.8" evidence="9"/>
<accession>A0A0U3FM58</accession>
<dbReference type="EMBL" id="CP006867">
    <property type="protein sequence ID" value="ALU11471.1"/>
    <property type="molecule type" value="Genomic_DNA"/>
</dbReference>
<keyword evidence="7 8" id="KW-0413">Isomerase</keyword>
<evidence type="ECO:0000256" key="6">
    <source>
        <dbReference type="ARBA" id="ARBA00023186"/>
    </source>
</evidence>
<keyword evidence="12" id="KW-1185">Reference proteome</keyword>
<dbReference type="Proteomes" id="UP000060778">
    <property type="component" value="Chromosome"/>
</dbReference>
<reference evidence="11 12" key="1">
    <citation type="submission" date="2013-11" db="EMBL/GenBank/DDBJ databases">
        <title>Comparative genomics of Ignicoccus.</title>
        <authorList>
            <person name="Podar M."/>
        </authorList>
    </citation>
    <scope>NUCLEOTIDE SEQUENCE [LARGE SCALE GENOMIC DNA]</scope>
    <source>
        <strain evidence="11 12">DSM 13165</strain>
    </source>
</reference>
<proteinExistence type="inferred from homology"/>
<dbReference type="GO" id="GO:0003755">
    <property type="term" value="F:peptidyl-prolyl cis-trans isomerase activity"/>
    <property type="evidence" value="ECO:0007669"/>
    <property type="project" value="UniProtKB-UniRule"/>
</dbReference>
<evidence type="ECO:0000256" key="7">
    <source>
        <dbReference type="ARBA" id="ARBA00023235"/>
    </source>
</evidence>
<dbReference type="InterPro" id="IPR040825">
    <property type="entry name" value="FKBP26_C"/>
</dbReference>
<dbReference type="Pfam" id="PF00254">
    <property type="entry name" value="FKBP_C"/>
    <property type="match status" value="1"/>
</dbReference>
<comment type="similarity">
    <text evidence="3 9">Belongs to the FKBP-type PPIase family.</text>
</comment>
<evidence type="ECO:0000256" key="4">
    <source>
        <dbReference type="ARBA" id="ARBA00022490"/>
    </source>
</evidence>
<dbReference type="Pfam" id="PF18046">
    <property type="entry name" value="FKBP26_C"/>
    <property type="match status" value="1"/>
</dbReference>
<feature type="domain" description="PPIase FKBP-type" evidence="10">
    <location>
        <begin position="6"/>
        <end position="86"/>
    </location>
</feature>
<dbReference type="Gene3D" id="2.40.10.330">
    <property type="match status" value="1"/>
</dbReference>
<dbReference type="Gene3D" id="3.30.70.2210">
    <property type="match status" value="1"/>
</dbReference>
<evidence type="ECO:0000256" key="8">
    <source>
        <dbReference type="PROSITE-ProRule" id="PRU00277"/>
    </source>
</evidence>
<evidence type="ECO:0000313" key="12">
    <source>
        <dbReference type="Proteomes" id="UP000060778"/>
    </source>
</evidence>
<dbReference type="SUPFAM" id="SSF54534">
    <property type="entry name" value="FKBP-like"/>
    <property type="match status" value="1"/>
</dbReference>
<evidence type="ECO:0000256" key="1">
    <source>
        <dbReference type="ARBA" id="ARBA00000971"/>
    </source>
</evidence>
<dbReference type="Gene3D" id="3.10.50.40">
    <property type="match status" value="1"/>
</dbReference>
<evidence type="ECO:0000256" key="5">
    <source>
        <dbReference type="ARBA" id="ARBA00023110"/>
    </source>
</evidence>
<dbReference type="InterPro" id="IPR001179">
    <property type="entry name" value="PPIase_FKBP_dom"/>
</dbReference>